<dbReference type="RefSeq" id="WP_005538076.1">
    <property type="nucleotide sequence ID" value="NZ_BAABDY010000009.1"/>
</dbReference>
<organism evidence="3 4">
    <name type="scientific">Haloarcula argentinensis</name>
    <dbReference type="NCBI Taxonomy" id="43776"/>
    <lineage>
        <taxon>Archaea</taxon>
        <taxon>Methanobacteriati</taxon>
        <taxon>Methanobacteriota</taxon>
        <taxon>Stenosarchaea group</taxon>
        <taxon>Halobacteria</taxon>
        <taxon>Halobacteriales</taxon>
        <taxon>Haloarculaceae</taxon>
        <taxon>Haloarcula</taxon>
    </lineage>
</organism>
<dbReference type="EMBL" id="JAMQCP010000007">
    <property type="protein sequence ID" value="MDS0256042.1"/>
    <property type="molecule type" value="Genomic_DNA"/>
</dbReference>
<keyword evidence="4" id="KW-1185">Reference proteome</keyword>
<evidence type="ECO:0000256" key="1">
    <source>
        <dbReference type="SAM" id="MobiDB-lite"/>
    </source>
</evidence>
<comment type="caution">
    <text evidence="3">The sequence shown here is derived from an EMBL/GenBank/DDBJ whole genome shotgun (WGS) entry which is preliminary data.</text>
</comment>
<dbReference type="Gene3D" id="3.30.420.240">
    <property type="match status" value="1"/>
</dbReference>
<evidence type="ECO:0000259" key="2">
    <source>
        <dbReference type="Pfam" id="PF04466"/>
    </source>
</evidence>
<name>A0ABU2F654_HALAR</name>
<proteinExistence type="predicted"/>
<gene>
    <name evidence="3" type="ORF">NC662_20295</name>
</gene>
<evidence type="ECO:0000313" key="4">
    <source>
        <dbReference type="Proteomes" id="UP001248536"/>
    </source>
</evidence>
<feature type="domain" description="Phage terminase large subunit N-terminal" evidence="2">
    <location>
        <begin position="108"/>
        <end position="213"/>
    </location>
</feature>
<evidence type="ECO:0000313" key="3">
    <source>
        <dbReference type="EMBL" id="MDS0256042.1"/>
    </source>
</evidence>
<feature type="region of interest" description="Disordered" evidence="1">
    <location>
        <begin position="1"/>
        <end position="25"/>
    </location>
</feature>
<dbReference type="Pfam" id="PF04466">
    <property type="entry name" value="Terminase_3"/>
    <property type="match status" value="1"/>
</dbReference>
<sequence length="458" mass="51372">MATTTDDIPADPLQPAPEYSVHEKQRQVLQSDARFRVCRWGRRAGKNITGAIDTIEYARRPWGSQWGPDDPMGVLVWWVGPTYDQANKHGYDTVKSAIPNDWIADYGESKPRYIELENGARIEFRTFDRPQSLQGEGVDRIILDEADQMREGIWYGDLEPMLLDTRGCALFISKPYRPRSWFHRFYDYGQSADHPEYASWHATSSDNPFLAENPEDKRGTVPPHLFEREYLAQLPDDGGQVFRELDDKLFTGDYDVTVDQEHDPSGEFVGEVRRSPDAVTRPVAIGVDFARSRDYRVTLAVDAAGELAYYHRGQNESWDGIEAHAKRVYSTYGGVVIPDASRDNKIVADLAGAGVNIEPVSFSPKTKKQLIETLATLVEAGDLTVPDIPALDQLHLELRQLQEDVSETGYTKYHAPDNGYDDSVDGFALAVSKFDQLAAAASRAEKRDGDNSSGVSYL</sequence>
<dbReference type="Gene3D" id="3.40.50.300">
    <property type="entry name" value="P-loop containing nucleotide triphosphate hydrolases"/>
    <property type="match status" value="1"/>
</dbReference>
<protein>
    <submittedName>
        <fullName evidence="3">Phage terminase large subunit</fullName>
    </submittedName>
</protein>
<dbReference type="InterPro" id="IPR027417">
    <property type="entry name" value="P-loop_NTPase"/>
</dbReference>
<reference evidence="3 4" key="1">
    <citation type="submission" date="2022-06" db="EMBL/GenBank/DDBJ databases">
        <title>Haloarcula sp. a new haloarchaeum isolate from saline soil.</title>
        <authorList>
            <person name="Strakova D."/>
            <person name="Galisteo C."/>
            <person name="Sanchez-Porro C."/>
            <person name="Ventosa A."/>
        </authorList>
    </citation>
    <scope>NUCLEOTIDE SEQUENCE [LARGE SCALE GENOMIC DNA]</scope>
    <source>
        <strain evidence="3 4">JCM 15760</strain>
    </source>
</reference>
<accession>A0ABU2F654</accession>
<dbReference type="Proteomes" id="UP001248536">
    <property type="component" value="Unassembled WGS sequence"/>
</dbReference>
<dbReference type="InterPro" id="IPR035412">
    <property type="entry name" value="Terminase_L_N"/>
</dbReference>